<accession>A0A3A6U3K1</accession>
<proteinExistence type="predicted"/>
<dbReference type="RefSeq" id="WP_121853323.1">
    <property type="nucleotide sequence ID" value="NZ_CP037952.1"/>
</dbReference>
<dbReference type="AlphaFoldDB" id="A0A3A6U3K1"/>
<reference evidence="3 4" key="1">
    <citation type="submission" date="2018-09" db="EMBL/GenBank/DDBJ databases">
        <title>Phylogeny of the Shewanellaceae, and recommendation for two new genera, Pseudoshewanella and Parashewanella.</title>
        <authorList>
            <person name="Wang G."/>
        </authorList>
    </citation>
    <scope>NUCLEOTIDE SEQUENCE [LARGE SCALE GENOMIC DNA]</scope>
    <source>
        <strain evidence="3 4">KCTC 22492</strain>
    </source>
</reference>
<name>A0A3A6U3K1_9GAMM</name>
<comment type="caution">
    <text evidence="3">The sequence shown here is derived from an EMBL/GenBank/DDBJ whole genome shotgun (WGS) entry which is preliminary data.</text>
</comment>
<protein>
    <submittedName>
        <fullName evidence="3">Uncharacterized protein</fullName>
    </submittedName>
</protein>
<keyword evidence="1" id="KW-0175">Coiled coil</keyword>
<evidence type="ECO:0000256" key="2">
    <source>
        <dbReference type="SAM" id="MobiDB-lite"/>
    </source>
</evidence>
<feature type="coiled-coil region" evidence="1">
    <location>
        <begin position="87"/>
        <end position="114"/>
    </location>
</feature>
<feature type="region of interest" description="Disordered" evidence="2">
    <location>
        <begin position="158"/>
        <end position="182"/>
    </location>
</feature>
<sequence>MSIGSLRVINRRAKQLEFKDFSSLNIPEKVGDHAVELHCETTNEIRKYTVKIKHDGKIHVRSRNIVSLFLTAITFGRYQSKSALQINKVLDTQKMRIETKKQQAEQALQDSIKREQCLKDSQRREKESAAAYRHSGVKLMGSSNDRIRKRALERLVSEGANSDKIPGIKPLPGSPNAILEAE</sequence>
<dbReference type="Proteomes" id="UP000273022">
    <property type="component" value="Unassembled WGS sequence"/>
</dbReference>
<organism evidence="3 4">
    <name type="scientific">Parashewanella spongiae</name>
    <dbReference type="NCBI Taxonomy" id="342950"/>
    <lineage>
        <taxon>Bacteria</taxon>
        <taxon>Pseudomonadati</taxon>
        <taxon>Pseudomonadota</taxon>
        <taxon>Gammaproteobacteria</taxon>
        <taxon>Alteromonadales</taxon>
        <taxon>Shewanellaceae</taxon>
        <taxon>Parashewanella</taxon>
    </lineage>
</organism>
<evidence type="ECO:0000256" key="1">
    <source>
        <dbReference type="SAM" id="Coils"/>
    </source>
</evidence>
<dbReference type="EMBL" id="QYYH01000047">
    <property type="protein sequence ID" value="RJY16414.1"/>
    <property type="molecule type" value="Genomic_DNA"/>
</dbReference>
<keyword evidence="4" id="KW-1185">Reference proteome</keyword>
<gene>
    <name evidence="3" type="ORF">D5R81_09000</name>
</gene>
<evidence type="ECO:0000313" key="3">
    <source>
        <dbReference type="EMBL" id="RJY16414.1"/>
    </source>
</evidence>
<evidence type="ECO:0000313" key="4">
    <source>
        <dbReference type="Proteomes" id="UP000273022"/>
    </source>
</evidence>